<gene>
    <name evidence="2" type="ORF">VDBG_03766</name>
</gene>
<accession>C9SH63</accession>
<dbReference type="KEGG" id="val:VDBG_03766"/>
<dbReference type="OMA" id="PFDSENR"/>
<dbReference type="AlphaFoldDB" id="C9SH63"/>
<organism evidence="3">
    <name type="scientific">Verticillium alfalfae (strain VaMs.102 / ATCC MYA-4576 / FGSC 10136)</name>
    <name type="common">Verticillium wilt of alfalfa</name>
    <name type="synonym">Verticillium albo-atrum</name>
    <dbReference type="NCBI Taxonomy" id="526221"/>
    <lineage>
        <taxon>Eukaryota</taxon>
        <taxon>Fungi</taxon>
        <taxon>Dikarya</taxon>
        <taxon>Ascomycota</taxon>
        <taxon>Pezizomycotina</taxon>
        <taxon>Sordariomycetes</taxon>
        <taxon>Hypocreomycetidae</taxon>
        <taxon>Glomerellales</taxon>
        <taxon>Plectosphaerellaceae</taxon>
        <taxon>Verticillium</taxon>
    </lineage>
</organism>
<keyword evidence="3" id="KW-1185">Reference proteome</keyword>
<feature type="region of interest" description="Disordered" evidence="1">
    <location>
        <begin position="1"/>
        <end position="25"/>
    </location>
</feature>
<feature type="region of interest" description="Disordered" evidence="1">
    <location>
        <begin position="222"/>
        <end position="245"/>
    </location>
</feature>
<protein>
    <submittedName>
        <fullName evidence="2">Predicted protein</fullName>
    </submittedName>
</protein>
<feature type="compositionally biased region" description="Basic and acidic residues" evidence="1">
    <location>
        <begin position="1"/>
        <end position="12"/>
    </location>
</feature>
<proteinExistence type="predicted"/>
<reference evidence="3" key="1">
    <citation type="journal article" date="2011" name="PLoS Pathog.">
        <title>Comparative genomics yields insights into niche adaptation of plant vascular wilt pathogens.</title>
        <authorList>
            <person name="Klosterman S.J."/>
            <person name="Subbarao K.V."/>
            <person name="Kang S."/>
            <person name="Veronese P."/>
            <person name="Gold S.E."/>
            <person name="Thomma B.P.H.J."/>
            <person name="Chen Z."/>
            <person name="Henrissat B."/>
            <person name="Lee Y.-H."/>
            <person name="Park J."/>
            <person name="Garcia-Pedrajas M.D."/>
            <person name="Barbara D.J."/>
            <person name="Anchieta A."/>
            <person name="de Jonge R."/>
            <person name="Santhanam P."/>
            <person name="Maruthachalam K."/>
            <person name="Atallah Z."/>
            <person name="Amyotte S.G."/>
            <person name="Paz Z."/>
            <person name="Inderbitzin P."/>
            <person name="Hayes R.J."/>
            <person name="Heiman D.I."/>
            <person name="Young S."/>
            <person name="Zeng Q."/>
            <person name="Engels R."/>
            <person name="Galagan J."/>
            <person name="Cuomo C.A."/>
            <person name="Dobinson K.F."/>
            <person name="Ma L.-J."/>
        </authorList>
    </citation>
    <scope>NUCLEOTIDE SEQUENCE [LARGE SCALE GENOMIC DNA]</scope>
    <source>
        <strain evidence="3">VaMs.102 / ATCC MYA-4576 / FGSC 10136</strain>
    </source>
</reference>
<evidence type="ECO:0000313" key="3">
    <source>
        <dbReference type="Proteomes" id="UP000008698"/>
    </source>
</evidence>
<dbReference type="EMBL" id="DS985217">
    <property type="protein sequence ID" value="EEY17657.1"/>
    <property type="molecule type" value="Genomic_DNA"/>
</dbReference>
<dbReference type="RefSeq" id="XP_003005813.1">
    <property type="nucleotide sequence ID" value="XM_003005767.1"/>
</dbReference>
<dbReference type="HOGENOM" id="CLU_1134290_0_0_1"/>
<evidence type="ECO:0000313" key="2">
    <source>
        <dbReference type="EMBL" id="EEY17657.1"/>
    </source>
</evidence>
<dbReference type="OrthoDB" id="10301255at2759"/>
<dbReference type="GeneID" id="9532506"/>
<name>C9SH63_VERA1</name>
<sequence length="245" mass="27522">MLRAPFDSENRRMHSGIHSRAPSWARTRPSFPPEYVLHRDRDAREGGDDNIIFERARNKAPELDSQAKVVSLQVGLRHLRDAYVEASNQCQGALDGFDTATQMVASFVGPKAICQLWQDYLRHQHSTRVEMDAALDGVNYCLLNLAQQRNRITLPKPFGKHLCRIVKRGQHIIRDSAEAKTEHRAANRLVMSIKAAAADVDPDSEANYRMLYAVDASLIRQNHGGPKTNKSLEDENTDANDGNPV</sequence>
<evidence type="ECO:0000256" key="1">
    <source>
        <dbReference type="SAM" id="MobiDB-lite"/>
    </source>
</evidence>
<dbReference type="eggNOG" id="ENOG502TCJ1">
    <property type="taxonomic scope" value="Eukaryota"/>
</dbReference>
<dbReference type="Proteomes" id="UP000008698">
    <property type="component" value="Unassembled WGS sequence"/>
</dbReference>